<dbReference type="GO" id="GO:0005886">
    <property type="term" value="C:plasma membrane"/>
    <property type="evidence" value="ECO:0007669"/>
    <property type="project" value="UniProtKB-SubCell"/>
</dbReference>
<feature type="transmembrane region" description="Helical" evidence="5">
    <location>
        <begin position="72"/>
        <end position="89"/>
    </location>
</feature>
<dbReference type="InterPro" id="IPR020846">
    <property type="entry name" value="MFS_dom"/>
</dbReference>
<proteinExistence type="predicted"/>
<gene>
    <name evidence="7" type="ORF">SAMN06264365_10241</name>
</gene>
<accession>A0A238W0A3</accession>
<keyword evidence="3 5" id="KW-1133">Transmembrane helix</keyword>
<keyword evidence="8" id="KW-1185">Reference proteome</keyword>
<dbReference type="InterPro" id="IPR036259">
    <property type="entry name" value="MFS_trans_sf"/>
</dbReference>
<dbReference type="PANTHER" id="PTHR23514">
    <property type="entry name" value="BYPASS OF STOP CODON PROTEIN 6"/>
    <property type="match status" value="1"/>
</dbReference>
<evidence type="ECO:0000256" key="2">
    <source>
        <dbReference type="ARBA" id="ARBA00022692"/>
    </source>
</evidence>
<feature type="transmembrane region" description="Helical" evidence="5">
    <location>
        <begin position="95"/>
        <end position="114"/>
    </location>
</feature>
<feature type="transmembrane region" description="Helical" evidence="5">
    <location>
        <begin position="197"/>
        <end position="214"/>
    </location>
</feature>
<evidence type="ECO:0000313" key="8">
    <source>
        <dbReference type="Proteomes" id="UP000198415"/>
    </source>
</evidence>
<keyword evidence="2 5" id="KW-0812">Transmembrane</keyword>
<dbReference type="GO" id="GO:0022857">
    <property type="term" value="F:transmembrane transporter activity"/>
    <property type="evidence" value="ECO:0007669"/>
    <property type="project" value="InterPro"/>
</dbReference>
<dbReference type="PROSITE" id="PS50850">
    <property type="entry name" value="MFS"/>
    <property type="match status" value="1"/>
</dbReference>
<dbReference type="SUPFAM" id="SSF103473">
    <property type="entry name" value="MFS general substrate transporter"/>
    <property type="match status" value="1"/>
</dbReference>
<dbReference type="PANTHER" id="PTHR23514:SF13">
    <property type="entry name" value="INNER MEMBRANE PROTEIN YBJJ"/>
    <property type="match status" value="1"/>
</dbReference>
<dbReference type="Proteomes" id="UP000198415">
    <property type="component" value="Unassembled WGS sequence"/>
</dbReference>
<dbReference type="CDD" id="cd17393">
    <property type="entry name" value="MFS_MosC_like"/>
    <property type="match status" value="1"/>
</dbReference>
<feature type="transmembrane region" description="Helical" evidence="5">
    <location>
        <begin position="269"/>
        <end position="288"/>
    </location>
</feature>
<feature type="transmembrane region" description="Helical" evidence="5">
    <location>
        <begin position="323"/>
        <end position="345"/>
    </location>
</feature>
<sequence>MSFHRSRLAIAALFCFLGFQYSTWVSQIPAFRDRLHLDEADVGLFLLAPGIGATVSYPLVARLMRRWGSRRLAGVSALVLLAVLLGLAAAPSFPVALVVLVVDGLAVGCLNVAMNAQGAALEAAFERNTMARLHAVFSGGILAGALLTAAVTAAGGGQRVHFAVGAVLLAALLALSRDGTFREDHQQPAAAPESPRWRLPGRVTVLLTLAMVFAELTEGAMNDWSALYLRDVAGAPAGLTPMGIAAFAGTMLVTRLFADRWRSRWGDQAVVTAGAALAAAGLAVALLAGGVVPALLGFASVGLGMAAVTPCIYVAAARVAPETLSLVASVGTVGLLAGPPIIGFVASATSLVGGLTIVVGAAALVAACVGALSWPRPPEIAAADKRSGWHEGMITDTPESL</sequence>
<dbReference type="Gene3D" id="1.20.1250.20">
    <property type="entry name" value="MFS general substrate transporter like domains"/>
    <property type="match status" value="2"/>
</dbReference>
<keyword evidence="4 5" id="KW-0472">Membrane</keyword>
<feature type="transmembrane region" description="Helical" evidence="5">
    <location>
        <begin position="43"/>
        <end position="60"/>
    </location>
</feature>
<dbReference type="InterPro" id="IPR051788">
    <property type="entry name" value="MFS_Transporter"/>
</dbReference>
<feature type="transmembrane region" description="Helical" evidence="5">
    <location>
        <begin position="135"/>
        <end position="154"/>
    </location>
</feature>
<evidence type="ECO:0000256" key="5">
    <source>
        <dbReference type="SAM" id="Phobius"/>
    </source>
</evidence>
<evidence type="ECO:0000313" key="7">
    <source>
        <dbReference type="EMBL" id="SNR39918.1"/>
    </source>
</evidence>
<name>A0A238W0A3_9ACTN</name>
<dbReference type="Pfam" id="PF07690">
    <property type="entry name" value="MFS_1"/>
    <property type="match status" value="1"/>
</dbReference>
<dbReference type="InterPro" id="IPR011701">
    <property type="entry name" value="MFS"/>
</dbReference>
<evidence type="ECO:0000256" key="1">
    <source>
        <dbReference type="ARBA" id="ARBA00004651"/>
    </source>
</evidence>
<dbReference type="OrthoDB" id="151222at2"/>
<feature type="transmembrane region" description="Helical" evidence="5">
    <location>
        <begin position="294"/>
        <end position="316"/>
    </location>
</feature>
<dbReference type="RefSeq" id="WP_089291909.1">
    <property type="nucleotide sequence ID" value="NZ_BOMU01000124.1"/>
</dbReference>
<protein>
    <submittedName>
        <fullName evidence="7">Predicted arabinose efflux permease, MFS family</fullName>
    </submittedName>
</protein>
<dbReference type="EMBL" id="FZNR01000002">
    <property type="protein sequence ID" value="SNR39918.1"/>
    <property type="molecule type" value="Genomic_DNA"/>
</dbReference>
<feature type="transmembrane region" description="Helical" evidence="5">
    <location>
        <begin position="234"/>
        <end position="257"/>
    </location>
</feature>
<evidence type="ECO:0000256" key="4">
    <source>
        <dbReference type="ARBA" id="ARBA00023136"/>
    </source>
</evidence>
<feature type="domain" description="Major facilitator superfamily (MFS) profile" evidence="6">
    <location>
        <begin position="6"/>
        <end position="378"/>
    </location>
</feature>
<dbReference type="AlphaFoldDB" id="A0A238W0A3"/>
<evidence type="ECO:0000259" key="6">
    <source>
        <dbReference type="PROSITE" id="PS50850"/>
    </source>
</evidence>
<feature type="transmembrane region" description="Helical" evidence="5">
    <location>
        <begin position="351"/>
        <end position="372"/>
    </location>
</feature>
<organism evidence="7 8">
    <name type="scientific">Actinoplanes regularis</name>
    <dbReference type="NCBI Taxonomy" id="52697"/>
    <lineage>
        <taxon>Bacteria</taxon>
        <taxon>Bacillati</taxon>
        <taxon>Actinomycetota</taxon>
        <taxon>Actinomycetes</taxon>
        <taxon>Micromonosporales</taxon>
        <taxon>Micromonosporaceae</taxon>
        <taxon>Actinoplanes</taxon>
    </lineage>
</organism>
<feature type="transmembrane region" description="Helical" evidence="5">
    <location>
        <begin position="160"/>
        <end position="176"/>
    </location>
</feature>
<reference evidence="7 8" key="1">
    <citation type="submission" date="2017-06" db="EMBL/GenBank/DDBJ databases">
        <authorList>
            <person name="Kim H.J."/>
            <person name="Triplett B.A."/>
        </authorList>
    </citation>
    <scope>NUCLEOTIDE SEQUENCE [LARGE SCALE GENOMIC DNA]</scope>
    <source>
        <strain evidence="7 8">DSM 43151</strain>
    </source>
</reference>
<comment type="subcellular location">
    <subcellularLocation>
        <location evidence="1">Cell membrane</location>
        <topology evidence="1">Multi-pass membrane protein</topology>
    </subcellularLocation>
</comment>
<evidence type="ECO:0000256" key="3">
    <source>
        <dbReference type="ARBA" id="ARBA00022989"/>
    </source>
</evidence>